<dbReference type="EMBL" id="CAEY01000383">
    <property type="status" value="NOT_ANNOTATED_CDS"/>
    <property type="molecule type" value="Genomic_DNA"/>
</dbReference>
<evidence type="ECO:0000256" key="8">
    <source>
        <dbReference type="SAM" id="SignalP"/>
    </source>
</evidence>
<keyword evidence="5" id="KW-0443">Lipid metabolism</keyword>
<keyword evidence="11" id="KW-1185">Reference proteome</keyword>
<keyword evidence="4" id="KW-0442">Lipid degradation</keyword>
<evidence type="ECO:0000259" key="9">
    <source>
        <dbReference type="Pfam" id="PF04083"/>
    </source>
</evidence>
<dbReference type="RefSeq" id="XP_025017529.1">
    <property type="nucleotide sequence ID" value="XM_025161761.1"/>
</dbReference>
<dbReference type="EnsemblMetazoa" id="tetur18g01960.1">
    <property type="protein sequence ID" value="tetur18g01960.1"/>
    <property type="gene ID" value="tetur18g01960"/>
</dbReference>
<keyword evidence="2 8" id="KW-0732">Signal</keyword>
<feature type="domain" description="Partial AB-hydrolase lipase" evidence="9">
    <location>
        <begin position="64"/>
        <end position="124"/>
    </location>
</feature>
<comment type="similarity">
    <text evidence="1">Belongs to the AB hydrolase superfamily. Lipase family.</text>
</comment>
<feature type="active site" description="Charge relay system" evidence="7">
    <location>
        <position position="418"/>
    </location>
</feature>
<dbReference type="Pfam" id="PF04083">
    <property type="entry name" value="Abhydro_lipase"/>
    <property type="match status" value="1"/>
</dbReference>
<evidence type="ECO:0000256" key="1">
    <source>
        <dbReference type="ARBA" id="ARBA00010701"/>
    </source>
</evidence>
<reference evidence="10" key="2">
    <citation type="submission" date="2015-06" db="UniProtKB">
        <authorList>
            <consortium name="EnsemblMetazoa"/>
        </authorList>
    </citation>
    <scope>IDENTIFICATION</scope>
</reference>
<evidence type="ECO:0000256" key="5">
    <source>
        <dbReference type="ARBA" id="ARBA00023098"/>
    </source>
</evidence>
<dbReference type="KEGG" id="tut:107366321"/>
<feature type="signal peptide" evidence="8">
    <location>
        <begin position="1"/>
        <end position="28"/>
    </location>
</feature>
<evidence type="ECO:0000256" key="4">
    <source>
        <dbReference type="ARBA" id="ARBA00022963"/>
    </source>
</evidence>
<dbReference type="FunFam" id="3.40.50.1820:FF:000057">
    <property type="entry name" value="Lipase"/>
    <property type="match status" value="1"/>
</dbReference>
<evidence type="ECO:0000256" key="2">
    <source>
        <dbReference type="ARBA" id="ARBA00022729"/>
    </source>
</evidence>
<accession>T1KR19</accession>
<dbReference type="Gene3D" id="3.40.50.1820">
    <property type="entry name" value="alpha/beta hydrolase"/>
    <property type="match status" value="1"/>
</dbReference>
<evidence type="ECO:0000313" key="10">
    <source>
        <dbReference type="EnsemblMetazoa" id="tetur18g01960.1"/>
    </source>
</evidence>
<proteinExistence type="inferred from homology"/>
<keyword evidence="6" id="KW-0325">Glycoprotein</keyword>
<name>T1KR19_TETUR</name>
<evidence type="ECO:0000256" key="6">
    <source>
        <dbReference type="ARBA" id="ARBA00023180"/>
    </source>
</evidence>
<dbReference type="InterPro" id="IPR029058">
    <property type="entry name" value="AB_hydrolase_fold"/>
</dbReference>
<dbReference type="SUPFAM" id="SSF53474">
    <property type="entry name" value="alpha/beta-Hydrolases"/>
    <property type="match status" value="1"/>
</dbReference>
<dbReference type="AlphaFoldDB" id="T1KR19"/>
<dbReference type="InterPro" id="IPR025483">
    <property type="entry name" value="Lipase_euk"/>
</dbReference>
<dbReference type="GO" id="GO:0016042">
    <property type="term" value="P:lipid catabolic process"/>
    <property type="evidence" value="ECO:0007669"/>
    <property type="project" value="UniProtKB-KW"/>
</dbReference>
<dbReference type="InterPro" id="IPR006693">
    <property type="entry name" value="AB_hydrolase_lipase"/>
</dbReference>
<protein>
    <recommendedName>
        <fullName evidence="9">Partial AB-hydrolase lipase domain-containing protein</fullName>
    </recommendedName>
</protein>
<reference evidence="11" key="1">
    <citation type="submission" date="2011-08" db="EMBL/GenBank/DDBJ databases">
        <authorList>
            <person name="Rombauts S."/>
        </authorList>
    </citation>
    <scope>NUCLEOTIDE SEQUENCE</scope>
    <source>
        <strain evidence="11">London</strain>
    </source>
</reference>
<feature type="chain" id="PRO_5004591844" description="Partial AB-hydrolase lipase domain-containing protein" evidence="8">
    <location>
        <begin position="29"/>
        <end position="450"/>
    </location>
</feature>
<dbReference type="OMA" id="IQEWING"/>
<keyword evidence="3" id="KW-0378">Hydrolase</keyword>
<evidence type="ECO:0000313" key="11">
    <source>
        <dbReference type="Proteomes" id="UP000015104"/>
    </source>
</evidence>
<organism evidence="10 11">
    <name type="scientific">Tetranychus urticae</name>
    <name type="common">Two-spotted spider mite</name>
    <dbReference type="NCBI Taxonomy" id="32264"/>
    <lineage>
        <taxon>Eukaryota</taxon>
        <taxon>Metazoa</taxon>
        <taxon>Ecdysozoa</taxon>
        <taxon>Arthropoda</taxon>
        <taxon>Chelicerata</taxon>
        <taxon>Arachnida</taxon>
        <taxon>Acari</taxon>
        <taxon>Acariformes</taxon>
        <taxon>Trombidiformes</taxon>
        <taxon>Prostigmata</taxon>
        <taxon>Eleutherengona</taxon>
        <taxon>Raphignathae</taxon>
        <taxon>Tetranychoidea</taxon>
        <taxon>Tetranychidae</taxon>
        <taxon>Tetranychus</taxon>
    </lineage>
</organism>
<dbReference type="eggNOG" id="KOG2624">
    <property type="taxonomic scope" value="Eukaryota"/>
</dbReference>
<sequence>MVPMLLKFIQFNISSLLLNVFIYPSVSSVIIENLPPPENPFFAKEQKLLNPFRTTLNQALTCGQLIASRGFQFERHFVTTVDGYILQFQRIINPYAKAARGRSLKPILVIHGAPTSCSSFMINGPGGHIQEWINGNPPNDTSKSLAFALANREFDVWLGNNRGTTYSLNHTSLNPYKDRQFWDFTFVDMAMYDIPAMVDYMIQETGHEKIVWIGYSQGAILMPVLLAKYPEFAHKLDLNINVAPIAFYGDPNGIANLVPRARFLLKIASIYQGPVIPFLPVLDAITSILCTSNILNPICFEIYNYLFGPDRPMVSRDQIKELLSQVDQTSFKNALHVLQSINFDQIREYDYGPLKNLQLYGSIEPPVFPFENIPTYNLVLISGLNDYLAPPKNVQKLRNILRGPPLVDYVVPWPLWSHTDILLADEAFYLMHNVIIEIIRKYGEDIEVSL</sequence>
<feature type="active site" description="Nucleophile" evidence="7">
    <location>
        <position position="216"/>
    </location>
</feature>
<evidence type="ECO:0000256" key="3">
    <source>
        <dbReference type="ARBA" id="ARBA00022801"/>
    </source>
</evidence>
<dbReference type="GeneID" id="107366321"/>
<dbReference type="PIRSF" id="PIRSF000862">
    <property type="entry name" value="Steryl_ester_lip"/>
    <property type="match status" value="1"/>
</dbReference>
<dbReference type="HOGENOM" id="CLU_010974_0_0_1"/>
<dbReference type="PANTHER" id="PTHR11005">
    <property type="entry name" value="LYSOSOMAL ACID LIPASE-RELATED"/>
    <property type="match status" value="1"/>
</dbReference>
<evidence type="ECO:0000256" key="7">
    <source>
        <dbReference type="PIRSR" id="PIRSR000862-1"/>
    </source>
</evidence>
<dbReference type="GO" id="GO:0016788">
    <property type="term" value="F:hydrolase activity, acting on ester bonds"/>
    <property type="evidence" value="ECO:0007669"/>
    <property type="project" value="InterPro"/>
</dbReference>
<dbReference type="Proteomes" id="UP000015104">
    <property type="component" value="Unassembled WGS sequence"/>
</dbReference>
<dbReference type="OrthoDB" id="6434424at2759"/>
<feature type="active site" description="Charge relay system" evidence="7">
    <location>
        <position position="386"/>
    </location>
</feature>